<dbReference type="Proteomes" id="UP000076154">
    <property type="component" value="Unassembled WGS sequence"/>
</dbReference>
<dbReference type="AlphaFoldDB" id="A0A369JDJ4"/>
<reference evidence="2" key="1">
    <citation type="submission" date="2018-04" db="EMBL/GenBank/DDBJ databases">
        <title>Whole genome sequencing of Hypsizygus marmoreus.</title>
        <authorList>
            <person name="Choi I.-G."/>
            <person name="Min B."/>
            <person name="Kim J.-G."/>
            <person name="Kim S."/>
            <person name="Oh Y.-L."/>
            <person name="Kong W.-S."/>
            <person name="Park H."/>
            <person name="Jeong J."/>
            <person name="Song E.-S."/>
        </authorList>
    </citation>
    <scope>NUCLEOTIDE SEQUENCE [LARGE SCALE GENOMIC DNA]</scope>
    <source>
        <strain evidence="2">51987-8</strain>
    </source>
</reference>
<name>A0A369JDJ4_HYPMA</name>
<sequence>MPTIPPAPLSSILWAYMVCRARSAVFYLLGTRPPAKPSRCPDVHAPKLGQSDAADSDATQIPAGLVRGVTRSVDGGCRD</sequence>
<evidence type="ECO:0000313" key="3">
    <source>
        <dbReference type="Proteomes" id="UP000076154"/>
    </source>
</evidence>
<feature type="region of interest" description="Disordered" evidence="1">
    <location>
        <begin position="35"/>
        <end position="56"/>
    </location>
</feature>
<organism evidence="2 3">
    <name type="scientific">Hypsizygus marmoreus</name>
    <name type="common">White beech mushroom</name>
    <name type="synonym">Agaricus marmoreus</name>
    <dbReference type="NCBI Taxonomy" id="39966"/>
    <lineage>
        <taxon>Eukaryota</taxon>
        <taxon>Fungi</taxon>
        <taxon>Dikarya</taxon>
        <taxon>Basidiomycota</taxon>
        <taxon>Agaricomycotina</taxon>
        <taxon>Agaricomycetes</taxon>
        <taxon>Agaricomycetidae</taxon>
        <taxon>Agaricales</taxon>
        <taxon>Tricholomatineae</taxon>
        <taxon>Lyophyllaceae</taxon>
        <taxon>Hypsizygus</taxon>
    </lineage>
</organism>
<gene>
    <name evidence="2" type="ORF">Hypma_001158</name>
</gene>
<keyword evidence="3" id="KW-1185">Reference proteome</keyword>
<comment type="caution">
    <text evidence="2">The sequence shown here is derived from an EMBL/GenBank/DDBJ whole genome shotgun (WGS) entry which is preliminary data.</text>
</comment>
<evidence type="ECO:0000256" key="1">
    <source>
        <dbReference type="SAM" id="MobiDB-lite"/>
    </source>
</evidence>
<proteinExistence type="predicted"/>
<evidence type="ECO:0000313" key="2">
    <source>
        <dbReference type="EMBL" id="RDB17783.1"/>
    </source>
</evidence>
<feature type="non-terminal residue" evidence="2">
    <location>
        <position position="79"/>
    </location>
</feature>
<accession>A0A369JDJ4</accession>
<dbReference type="EMBL" id="LUEZ02000110">
    <property type="protein sequence ID" value="RDB17783.1"/>
    <property type="molecule type" value="Genomic_DNA"/>
</dbReference>
<dbReference type="InParanoid" id="A0A369JDJ4"/>
<protein>
    <submittedName>
        <fullName evidence="2">Uncharacterized protein</fullName>
    </submittedName>
</protein>